<gene>
    <name evidence="3" type="ORF">DPMN_093051</name>
</gene>
<keyword evidence="1" id="KW-0863">Zinc-finger</keyword>
<feature type="domain" description="B box-type" evidence="2">
    <location>
        <begin position="75"/>
        <end position="108"/>
    </location>
</feature>
<protein>
    <recommendedName>
        <fullName evidence="2">B box-type domain-containing protein</fullName>
    </recommendedName>
</protein>
<dbReference type="Proteomes" id="UP000828390">
    <property type="component" value="Unassembled WGS sequence"/>
</dbReference>
<dbReference type="InterPro" id="IPR000315">
    <property type="entry name" value="Znf_B-box"/>
</dbReference>
<keyword evidence="4" id="KW-1185">Reference proteome</keyword>
<dbReference type="AlphaFoldDB" id="A0A9D4L2D8"/>
<dbReference type="InterPro" id="IPR047153">
    <property type="entry name" value="TRIM45/56/19-like"/>
</dbReference>
<comment type="caution">
    <text evidence="3">The sequence shown here is derived from an EMBL/GenBank/DDBJ whole genome shotgun (WGS) entry which is preliminary data.</text>
</comment>
<evidence type="ECO:0000259" key="2">
    <source>
        <dbReference type="PROSITE" id="PS50119"/>
    </source>
</evidence>
<dbReference type="GO" id="GO:0008270">
    <property type="term" value="F:zinc ion binding"/>
    <property type="evidence" value="ECO:0007669"/>
    <property type="project" value="UniProtKB-KW"/>
</dbReference>
<dbReference type="Pfam" id="PF00643">
    <property type="entry name" value="zf-B_box"/>
    <property type="match status" value="1"/>
</dbReference>
<dbReference type="Gene3D" id="3.30.160.60">
    <property type="entry name" value="Classic Zinc Finger"/>
    <property type="match status" value="1"/>
</dbReference>
<dbReference type="PANTHER" id="PTHR25462">
    <property type="entry name" value="BONUS, ISOFORM C-RELATED"/>
    <property type="match status" value="1"/>
</dbReference>
<sequence>MASNLESSLAAKGSDTISDYTCSACQELEAQFHCEECRKSFCDSCVKLHNPLYKTHPVYGREQMEKWPIAKSTVDLLEKCAEHSDEKIKLFCKDHSQLCCLVCLARHHRQVGFNFFFLNKYVF</sequence>
<dbReference type="SUPFAM" id="SSF57845">
    <property type="entry name" value="B-box zinc-binding domain"/>
    <property type="match status" value="1"/>
</dbReference>
<dbReference type="SMART" id="SM00336">
    <property type="entry name" value="BBOX"/>
    <property type="match status" value="2"/>
</dbReference>
<evidence type="ECO:0000256" key="1">
    <source>
        <dbReference type="PROSITE-ProRule" id="PRU00024"/>
    </source>
</evidence>
<reference evidence="3" key="2">
    <citation type="submission" date="2020-11" db="EMBL/GenBank/DDBJ databases">
        <authorList>
            <person name="McCartney M.A."/>
            <person name="Auch B."/>
            <person name="Kono T."/>
            <person name="Mallez S."/>
            <person name="Becker A."/>
            <person name="Gohl D.M."/>
            <person name="Silverstein K.A.T."/>
            <person name="Koren S."/>
            <person name="Bechman K.B."/>
            <person name="Herman A."/>
            <person name="Abrahante J.E."/>
            <person name="Garbe J."/>
        </authorList>
    </citation>
    <scope>NUCLEOTIDE SEQUENCE</scope>
    <source>
        <strain evidence="3">Duluth1</strain>
        <tissue evidence="3">Whole animal</tissue>
    </source>
</reference>
<dbReference type="EMBL" id="JAIWYP010000003">
    <property type="protein sequence ID" value="KAH3850627.1"/>
    <property type="molecule type" value="Genomic_DNA"/>
</dbReference>
<evidence type="ECO:0000313" key="3">
    <source>
        <dbReference type="EMBL" id="KAH3850627.1"/>
    </source>
</evidence>
<feature type="domain" description="B box-type" evidence="2">
    <location>
        <begin position="17"/>
        <end position="61"/>
    </location>
</feature>
<organism evidence="3 4">
    <name type="scientific">Dreissena polymorpha</name>
    <name type="common">Zebra mussel</name>
    <name type="synonym">Mytilus polymorpha</name>
    <dbReference type="NCBI Taxonomy" id="45954"/>
    <lineage>
        <taxon>Eukaryota</taxon>
        <taxon>Metazoa</taxon>
        <taxon>Spiralia</taxon>
        <taxon>Lophotrochozoa</taxon>
        <taxon>Mollusca</taxon>
        <taxon>Bivalvia</taxon>
        <taxon>Autobranchia</taxon>
        <taxon>Heteroconchia</taxon>
        <taxon>Euheterodonta</taxon>
        <taxon>Imparidentia</taxon>
        <taxon>Neoheterodontei</taxon>
        <taxon>Myida</taxon>
        <taxon>Dreissenoidea</taxon>
        <taxon>Dreissenidae</taxon>
        <taxon>Dreissena</taxon>
    </lineage>
</organism>
<reference evidence="3" key="1">
    <citation type="journal article" date="2019" name="bioRxiv">
        <title>The Genome of the Zebra Mussel, Dreissena polymorpha: A Resource for Invasive Species Research.</title>
        <authorList>
            <person name="McCartney M.A."/>
            <person name="Auch B."/>
            <person name="Kono T."/>
            <person name="Mallez S."/>
            <person name="Zhang Y."/>
            <person name="Obille A."/>
            <person name="Becker A."/>
            <person name="Abrahante J.E."/>
            <person name="Garbe J."/>
            <person name="Badalamenti J.P."/>
            <person name="Herman A."/>
            <person name="Mangelson H."/>
            <person name="Liachko I."/>
            <person name="Sullivan S."/>
            <person name="Sone E.D."/>
            <person name="Koren S."/>
            <person name="Silverstein K.A.T."/>
            <person name="Beckman K.B."/>
            <person name="Gohl D.M."/>
        </authorList>
    </citation>
    <scope>NUCLEOTIDE SEQUENCE</scope>
    <source>
        <strain evidence="3">Duluth1</strain>
        <tissue evidence="3">Whole animal</tissue>
    </source>
</reference>
<keyword evidence="1" id="KW-0479">Metal-binding</keyword>
<accession>A0A9D4L2D8</accession>
<proteinExistence type="predicted"/>
<name>A0A9D4L2D8_DREPO</name>
<dbReference type="PROSITE" id="PS50119">
    <property type="entry name" value="ZF_BBOX"/>
    <property type="match status" value="2"/>
</dbReference>
<dbReference type="PANTHER" id="PTHR25462:SF296">
    <property type="entry name" value="MEIOTIC P26, ISOFORM F"/>
    <property type="match status" value="1"/>
</dbReference>
<evidence type="ECO:0000313" key="4">
    <source>
        <dbReference type="Proteomes" id="UP000828390"/>
    </source>
</evidence>
<keyword evidence="1" id="KW-0862">Zinc</keyword>